<keyword evidence="4 6" id="KW-1133">Transmembrane helix</keyword>
<evidence type="ECO:0000256" key="4">
    <source>
        <dbReference type="ARBA" id="ARBA00022989"/>
    </source>
</evidence>
<dbReference type="InterPro" id="IPR050799">
    <property type="entry name" value="ZIP_Transporter"/>
</dbReference>
<dbReference type="Pfam" id="PF02535">
    <property type="entry name" value="Zip"/>
    <property type="match status" value="1"/>
</dbReference>
<dbReference type="GO" id="GO:0005385">
    <property type="term" value="F:zinc ion transmembrane transporter activity"/>
    <property type="evidence" value="ECO:0007669"/>
    <property type="project" value="TreeGrafter"/>
</dbReference>
<protein>
    <submittedName>
        <fullName evidence="7">Uncharacterized protein</fullName>
    </submittedName>
</protein>
<evidence type="ECO:0000256" key="6">
    <source>
        <dbReference type="SAM" id="Phobius"/>
    </source>
</evidence>
<feature type="transmembrane region" description="Helical" evidence="6">
    <location>
        <begin position="132"/>
        <end position="150"/>
    </location>
</feature>
<reference evidence="8" key="1">
    <citation type="submission" date="2022-10" db="EMBL/GenBank/DDBJ databases">
        <title>Genome assembly of Pristionchus species.</title>
        <authorList>
            <person name="Yoshida K."/>
            <person name="Sommer R.J."/>
        </authorList>
    </citation>
    <scope>NUCLEOTIDE SEQUENCE [LARGE SCALE GENOMIC DNA]</scope>
    <source>
        <strain evidence="8">RS5460</strain>
    </source>
</reference>
<feature type="transmembrane region" description="Helical" evidence="6">
    <location>
        <begin position="91"/>
        <end position="112"/>
    </location>
</feature>
<gene>
    <name evidence="7" type="ORF">PMAYCL1PPCAC_04139</name>
</gene>
<dbReference type="GO" id="GO:0030003">
    <property type="term" value="P:intracellular monoatomic cation homeostasis"/>
    <property type="evidence" value="ECO:0007669"/>
    <property type="project" value="TreeGrafter"/>
</dbReference>
<organism evidence="7 8">
    <name type="scientific">Pristionchus mayeri</name>
    <dbReference type="NCBI Taxonomy" id="1317129"/>
    <lineage>
        <taxon>Eukaryota</taxon>
        <taxon>Metazoa</taxon>
        <taxon>Ecdysozoa</taxon>
        <taxon>Nematoda</taxon>
        <taxon>Chromadorea</taxon>
        <taxon>Rhabditida</taxon>
        <taxon>Rhabditina</taxon>
        <taxon>Diplogasteromorpha</taxon>
        <taxon>Diplogasteroidea</taxon>
        <taxon>Neodiplogasteridae</taxon>
        <taxon>Pristionchus</taxon>
    </lineage>
</organism>
<dbReference type="AlphaFoldDB" id="A0AAN4Z6C3"/>
<evidence type="ECO:0000256" key="2">
    <source>
        <dbReference type="ARBA" id="ARBA00006939"/>
    </source>
</evidence>
<dbReference type="GO" id="GO:0140410">
    <property type="term" value="F:monoatomic cation:bicarbonate symporter activity"/>
    <property type="evidence" value="ECO:0007669"/>
    <property type="project" value="TreeGrafter"/>
</dbReference>
<feature type="transmembrane region" description="Helical" evidence="6">
    <location>
        <begin position="306"/>
        <end position="327"/>
    </location>
</feature>
<comment type="caution">
    <text evidence="7">The sequence shown here is derived from an EMBL/GenBank/DDBJ whole genome shotgun (WGS) entry which is preliminary data.</text>
</comment>
<feature type="transmembrane region" description="Helical" evidence="6">
    <location>
        <begin position="56"/>
        <end position="79"/>
    </location>
</feature>
<name>A0AAN4Z6C3_9BILA</name>
<sequence>PNIFEWAPSTSVADLTDQQMQQICSAFQSNGTAIAPMADVYPSAHSSFLHAKPSGLLVWVVGFSFVTLINMCAVVGIGVMRYLSKSVYNQVITYMVGLGVGSLSGSSLYHLLPQAYPQLLQQVDEHGKPSHAYLNMAHFSIIGIYTFFLADKLIKIILQWRKGGRSVADPARRAIGNGEGGESHGALLHHNHHHKGEGDCAGDVELNAAEASSCKSMGDQAHGMCSHEHQLEFHAGDSPIAAVAWMILFGDGLHNLIDGISIGASFAESMHSGLSVSLAVLAEEFPHELGDVAILVASGLTLRQALMYNLFSALTCYVGFGIGVLVGEGGPDNTTYLFALAAGMFLYISLSCMMPEMKKAMEEALAVSITKGLYVFFLQSAGLFTGLFLMYAMARWGGEIEI</sequence>
<evidence type="ECO:0000256" key="1">
    <source>
        <dbReference type="ARBA" id="ARBA00004141"/>
    </source>
</evidence>
<feature type="transmembrane region" description="Helical" evidence="6">
    <location>
        <begin position="333"/>
        <end position="352"/>
    </location>
</feature>
<keyword evidence="5 6" id="KW-0472">Membrane</keyword>
<evidence type="ECO:0000256" key="5">
    <source>
        <dbReference type="ARBA" id="ARBA00023136"/>
    </source>
</evidence>
<evidence type="ECO:0000313" key="7">
    <source>
        <dbReference type="EMBL" id="GMR33944.1"/>
    </source>
</evidence>
<feature type="transmembrane region" description="Helical" evidence="6">
    <location>
        <begin position="373"/>
        <end position="394"/>
    </location>
</feature>
<keyword evidence="3 6" id="KW-0812">Transmembrane</keyword>
<dbReference type="Proteomes" id="UP001328107">
    <property type="component" value="Unassembled WGS sequence"/>
</dbReference>
<dbReference type="PANTHER" id="PTHR12191:SF37">
    <property type="entry name" value="ZINC TRANSPORTER FOI"/>
    <property type="match status" value="1"/>
</dbReference>
<dbReference type="GO" id="GO:0071578">
    <property type="term" value="P:zinc ion import across plasma membrane"/>
    <property type="evidence" value="ECO:0007669"/>
    <property type="project" value="TreeGrafter"/>
</dbReference>
<comment type="similarity">
    <text evidence="2">Belongs to the ZIP transporter (TC 2.A.5) family.</text>
</comment>
<comment type="subcellular location">
    <subcellularLocation>
        <location evidence="1">Membrane</location>
        <topology evidence="1">Multi-pass membrane protein</topology>
    </subcellularLocation>
</comment>
<dbReference type="GO" id="GO:0005886">
    <property type="term" value="C:plasma membrane"/>
    <property type="evidence" value="ECO:0007669"/>
    <property type="project" value="TreeGrafter"/>
</dbReference>
<keyword evidence="8" id="KW-1185">Reference proteome</keyword>
<evidence type="ECO:0000313" key="8">
    <source>
        <dbReference type="Proteomes" id="UP001328107"/>
    </source>
</evidence>
<accession>A0AAN4Z6C3</accession>
<proteinExistence type="inferred from homology"/>
<feature type="non-terminal residue" evidence="7">
    <location>
        <position position="1"/>
    </location>
</feature>
<evidence type="ECO:0000256" key="3">
    <source>
        <dbReference type="ARBA" id="ARBA00022692"/>
    </source>
</evidence>
<dbReference type="EMBL" id="BTRK01000001">
    <property type="protein sequence ID" value="GMR33944.1"/>
    <property type="molecule type" value="Genomic_DNA"/>
</dbReference>
<dbReference type="InterPro" id="IPR003689">
    <property type="entry name" value="ZIP"/>
</dbReference>
<dbReference type="PANTHER" id="PTHR12191">
    <property type="entry name" value="SOLUTE CARRIER FAMILY 39"/>
    <property type="match status" value="1"/>
</dbReference>